<feature type="transmembrane region" description="Helical" evidence="1">
    <location>
        <begin position="118"/>
        <end position="136"/>
    </location>
</feature>
<evidence type="ECO:0000256" key="1">
    <source>
        <dbReference type="SAM" id="Phobius"/>
    </source>
</evidence>
<dbReference type="Proteomes" id="UP000053707">
    <property type="component" value="Unassembled WGS sequence"/>
</dbReference>
<evidence type="ECO:0000313" key="3">
    <source>
        <dbReference type="Proteomes" id="UP000053707"/>
    </source>
</evidence>
<sequence length="244" mass="26457">MKVLPIALLCTLFFGPLGILALVWTIICIGRGDFLTAVVSLGFAMFFLGFIVPFARVVPGKLVPSGDFDDEGTTIRPDRGVDLPLQVALIGSTVACGLFAIFGPLGMVDIPVPEHTRMYFPLASALAAIVGAPILWRTLRRGGVHYLRLTPNGFTFVQGSRPKGGDWAHVVDVTDASPKQSAPSPNAIVVVMSDEEVLTFAAASFTPEGRALRELVRFYWQNLDRRDELTDGRALKRLADGRFA</sequence>
<dbReference type="RefSeq" id="WP_064395757.1">
    <property type="nucleotide sequence ID" value="NZ_LQIR01000014.1"/>
</dbReference>
<feature type="transmembrane region" description="Helical" evidence="1">
    <location>
        <begin position="85"/>
        <end position="106"/>
    </location>
</feature>
<keyword evidence="1" id="KW-0472">Membrane</keyword>
<name>A0A101A8F6_9MYCO</name>
<feature type="transmembrane region" description="Helical" evidence="1">
    <location>
        <begin position="6"/>
        <end position="27"/>
    </location>
</feature>
<dbReference type="EMBL" id="LQIR01000014">
    <property type="protein sequence ID" value="KUI17004.1"/>
    <property type="molecule type" value="Genomic_DNA"/>
</dbReference>
<reference evidence="2 3" key="1">
    <citation type="submission" date="2016-01" db="EMBL/GenBank/DDBJ databases">
        <authorList>
            <consortium name="TB Trials Study Group"/>
            <person name="Sutton G."/>
            <person name="Brinkac L."/>
            <person name="Sanka R."/>
            <person name="Adams M."/>
            <person name="Lau E.L."/>
            <person name="Macaden R."/>
            <person name="Grewal H.M.S."/>
        </authorList>
    </citation>
    <scope>NUCLEOTIDE SEQUENCE [LARGE SCALE GENOMIC DNA]</scope>
    <source>
        <strain evidence="2 3">IS-1744</strain>
    </source>
</reference>
<evidence type="ECO:0000313" key="2">
    <source>
        <dbReference type="EMBL" id="KUI17004.1"/>
    </source>
</evidence>
<gene>
    <name evidence="2" type="ORF">AU192_21040</name>
</gene>
<keyword evidence="1" id="KW-0812">Transmembrane</keyword>
<feature type="transmembrane region" description="Helical" evidence="1">
    <location>
        <begin position="34"/>
        <end position="55"/>
    </location>
</feature>
<dbReference type="AlphaFoldDB" id="A0A101A8F6"/>
<organism evidence="2 3">
    <name type="scientific">Mycobacterium lehmannii</name>
    <dbReference type="NCBI Taxonomy" id="2048550"/>
    <lineage>
        <taxon>Bacteria</taxon>
        <taxon>Bacillati</taxon>
        <taxon>Actinomycetota</taxon>
        <taxon>Actinomycetes</taxon>
        <taxon>Mycobacteriales</taxon>
        <taxon>Mycobacteriaceae</taxon>
        <taxon>Mycobacterium</taxon>
    </lineage>
</organism>
<protein>
    <submittedName>
        <fullName evidence="2">Uncharacterized protein</fullName>
    </submittedName>
</protein>
<accession>A0A101A8F6</accession>
<keyword evidence="1" id="KW-1133">Transmembrane helix</keyword>
<keyword evidence="3" id="KW-1185">Reference proteome</keyword>
<proteinExistence type="predicted"/>
<comment type="caution">
    <text evidence="2">The sequence shown here is derived from an EMBL/GenBank/DDBJ whole genome shotgun (WGS) entry which is preliminary data.</text>
</comment>